<comment type="catalytic activity">
    <reaction evidence="1">
        <text>Thiol-dependent hydrolysis of ester, thioester, amide, peptide and isopeptide bonds formed by the C-terminal Gly of ubiquitin (a 76-residue protein attached to proteins as an intracellular targeting signal).</text>
        <dbReference type="EC" id="3.4.19.12"/>
    </reaction>
</comment>
<dbReference type="InterPro" id="IPR003323">
    <property type="entry name" value="OTU_dom"/>
</dbReference>
<dbReference type="GO" id="GO:0006508">
    <property type="term" value="P:proteolysis"/>
    <property type="evidence" value="ECO:0007669"/>
    <property type="project" value="UniProtKB-KW"/>
</dbReference>
<dbReference type="PANTHER" id="PTHR12419">
    <property type="entry name" value="OTU DOMAIN CONTAINING PROTEIN"/>
    <property type="match status" value="1"/>
</dbReference>
<keyword evidence="5" id="KW-0788">Thiol protease</keyword>
<dbReference type="Pfam" id="PF02338">
    <property type="entry name" value="OTU"/>
    <property type="match status" value="1"/>
</dbReference>
<dbReference type="SUPFAM" id="SSF54001">
    <property type="entry name" value="Cysteine proteinases"/>
    <property type="match status" value="1"/>
</dbReference>
<dbReference type="CDD" id="cd22755">
    <property type="entry name" value="OTU_CeDUB-like"/>
    <property type="match status" value="1"/>
</dbReference>
<keyword evidence="9" id="KW-1185">Reference proteome</keyword>
<evidence type="ECO:0000313" key="8">
    <source>
        <dbReference type="EMBL" id="KAE8277395.1"/>
    </source>
</evidence>
<organism evidence="8 9">
    <name type="scientific">Larimichthys crocea</name>
    <name type="common">Large yellow croaker</name>
    <name type="synonym">Pseudosciaena crocea</name>
    <dbReference type="NCBI Taxonomy" id="215358"/>
    <lineage>
        <taxon>Eukaryota</taxon>
        <taxon>Metazoa</taxon>
        <taxon>Chordata</taxon>
        <taxon>Craniata</taxon>
        <taxon>Vertebrata</taxon>
        <taxon>Euteleostomi</taxon>
        <taxon>Actinopterygii</taxon>
        <taxon>Neopterygii</taxon>
        <taxon>Teleostei</taxon>
        <taxon>Neoteleostei</taxon>
        <taxon>Acanthomorphata</taxon>
        <taxon>Eupercaria</taxon>
        <taxon>Sciaenidae</taxon>
        <taxon>Larimichthys</taxon>
    </lineage>
</organism>
<evidence type="ECO:0000256" key="5">
    <source>
        <dbReference type="ARBA" id="ARBA00022807"/>
    </source>
</evidence>
<dbReference type="GO" id="GO:0016579">
    <property type="term" value="P:protein deubiquitination"/>
    <property type="evidence" value="ECO:0007669"/>
    <property type="project" value="TreeGrafter"/>
</dbReference>
<name>A0A6G0HEI0_LARCR</name>
<evidence type="ECO:0000259" key="7">
    <source>
        <dbReference type="PROSITE" id="PS50802"/>
    </source>
</evidence>
<dbReference type="PROSITE" id="PS50802">
    <property type="entry name" value="OTU"/>
    <property type="match status" value="1"/>
</dbReference>
<feature type="compositionally biased region" description="Acidic residues" evidence="6">
    <location>
        <begin position="275"/>
        <end position="321"/>
    </location>
</feature>
<dbReference type="InterPro" id="IPR038765">
    <property type="entry name" value="Papain-like_cys_pep_sf"/>
</dbReference>
<evidence type="ECO:0000256" key="1">
    <source>
        <dbReference type="ARBA" id="ARBA00000707"/>
    </source>
</evidence>
<dbReference type="EMBL" id="REGW02000700">
    <property type="protein sequence ID" value="KAE8277395.1"/>
    <property type="molecule type" value="Genomic_DNA"/>
</dbReference>
<evidence type="ECO:0000256" key="3">
    <source>
        <dbReference type="ARBA" id="ARBA00022670"/>
    </source>
</evidence>
<dbReference type="Gene3D" id="3.90.70.80">
    <property type="match status" value="1"/>
</dbReference>
<feature type="domain" description="OTU" evidence="7">
    <location>
        <begin position="74"/>
        <end position="200"/>
    </location>
</feature>
<evidence type="ECO:0000256" key="6">
    <source>
        <dbReference type="SAM" id="MobiDB-lite"/>
    </source>
</evidence>
<dbReference type="GO" id="GO:0004843">
    <property type="term" value="F:cysteine-type deubiquitinase activity"/>
    <property type="evidence" value="ECO:0007669"/>
    <property type="project" value="UniProtKB-EC"/>
</dbReference>
<reference evidence="8 9" key="1">
    <citation type="submission" date="2019-07" db="EMBL/GenBank/DDBJ databases">
        <title>Chromosome genome assembly for large yellow croaker.</title>
        <authorList>
            <person name="Xiao S."/>
        </authorList>
    </citation>
    <scope>NUCLEOTIDE SEQUENCE [LARGE SCALE GENOMIC DNA]</scope>
    <source>
        <strain evidence="8">JMULYC20181020</strain>
        <tissue evidence="8">Muscle</tissue>
    </source>
</reference>
<feature type="region of interest" description="Disordered" evidence="6">
    <location>
        <begin position="275"/>
        <end position="331"/>
    </location>
</feature>
<dbReference type="AlphaFoldDB" id="A0A6G0HEI0"/>
<evidence type="ECO:0000256" key="2">
    <source>
        <dbReference type="ARBA" id="ARBA00012759"/>
    </source>
</evidence>
<evidence type="ECO:0000313" key="9">
    <source>
        <dbReference type="Proteomes" id="UP000424527"/>
    </source>
</evidence>
<dbReference type="Proteomes" id="UP000424527">
    <property type="component" value="Unassembled WGS sequence"/>
</dbReference>
<evidence type="ECO:0000256" key="4">
    <source>
        <dbReference type="ARBA" id="ARBA00022786"/>
    </source>
</evidence>
<dbReference type="InterPro" id="IPR050704">
    <property type="entry name" value="Peptidase_C85-like"/>
</dbReference>
<keyword evidence="3" id="KW-0645">Protease</keyword>
<dbReference type="EC" id="3.4.19.12" evidence="2"/>
<protein>
    <recommendedName>
        <fullName evidence="2">ubiquitinyl hydrolase 1</fullName>
        <ecNumber evidence="2">3.4.19.12</ecNumber>
    </recommendedName>
</protein>
<sequence length="602" mass="68586">MACVNSPRVEALVQHCPHTEEDGDSDIEFVCQETGTQLQYHPILSAVAQLLRERLEEQHTGSCVTESLTLGPPCKTVNVDGDGNCLFRAISKAFCGTDEYHLTLRQAVVKQLESYAATYKNILRPDYKSVSEYIRKSRIQSPGTWGTEVEIQAAADVLGVSIYTYYLNRWIEYRCNGVQVSDQGIYLENIGLHYKTVVCVKDPYMKSCYKYCQVDMFGNGVTRELSPSPLWSADHEYNGNAAKEDYEHYSPSKEDYECDWDSAEEDCECDWDPAEEDYERDWDPDEEDYERDSDPAEEDCERDGDPDGEDCERDGDPDGEDAGQRQQMREKLSWSELNTSWGIFMEWLSERWWGPVSEDEVISFMNLDKRRPGDVVVAAPFGDSPGAVCSISIKTKNSVLSTDVVICGRFYRCVQLLPGKFSDPCKVIRHLVRDMKHVQLQPRSKTIPSNAMYFSATHVAEQLRSMMGMSPRIFWGTYRRAESSSRYEEMMLRLRMKSGKFTNPEMRKGEFLYPAAIMHCTGDVGFGYLFEVITDQGRKIVVTFDRLGFTVGNGSHFYEITSVLAYISSVERVVFVTVPRSWDSVRSPEPPTMETGETSNSH</sequence>
<accession>A0A6G0HEI0</accession>
<keyword evidence="4" id="KW-0833">Ubl conjugation pathway</keyword>
<gene>
    <name evidence="8" type="ORF">D5F01_LYC24680</name>
</gene>
<keyword evidence="5" id="KW-0378">Hydrolase</keyword>
<proteinExistence type="predicted"/>
<comment type="caution">
    <text evidence="8">The sequence shown here is derived from an EMBL/GenBank/DDBJ whole genome shotgun (WGS) entry which is preliminary data.</text>
</comment>